<sequence>MQLLPCFTQAVPSHRSSRTSQRHVQDHSSNLGEASRRTSVRFHAHVSTRPHCNDLPFRNTYLAFLMGGLPNPTTPAPGPGFGTTLISGVQPVAALLPLLGTEQCEEHVGSALSDGYLYAATAPVSIFGSLGIASAGFKALVASISVPRRKFLGAAKLRDVGFSPLGKNLSLIMMDRDNPGRYLAETQLDSLLNASQLEVLHVRDLRRLTITTAFLKWNSALVLLTAISCLVGVTPYVHLSLDPAGNRLDPFARWAFPALRVLGGFLSVTSIQFLVQLRLLAVLKTRLIFLALSNERGSLLKSLRVKLHLHWDPQTSSEVCLSELERLLRMLAHRDAESTREGLDWVALEQLQQDLEGANRHLFPGPGIQWSCMALQINLTLGILACVIGYVGCFSIVQGSSNNSRAPIVWLVLEGTLTIFRMVAWGYNPRWDDLEPIKLGLELGAHPPLSTCNKSADEIFGDKLLPLVRAKDFIRHTRLYTGFLKPVNNTDMSIYYTLTRRSAKGQGSSQRVLFITFVDKHERASKVYYVDNNQRAHVLAAEPPLVQPTYETLHTRILDPTDHAHLPITGNTLASHYQSIMKQVQPRIQGSRMPVDEQMIPWALSVDHADVEEGEGADHITQGIRAEKDRLAEGTKWVLSSDDSNTESEVEEFEDEMSPKWDDDDLGQFPHGILQRKRQRRSANQQGWIERLLSEVESRTQTEMEAFFEDENPTPHAIEMRQSALILERFGLECLFLYETWTWECQLWRDHNTWVDLVVTKRAESDPKELLARLNADWVRYARARLAEDEASTRARLAKGKEAFIATFSGVPDVNARVLKKAWHALQTSVEIEWRKTINICGKEGIFLNSTARLPFQPPNNVPQPATASICSGLVDSLEHYARRVEEAITETFRRSGNHRDLSLHKFWTKEREKRFRGERLDVVQWIDGGLSRCDAALGCTENCPLVATMVVSPLKWTLITPPIIHSEGMPALSRALRRNPYLRMVAFRDFENDVNLARALRAIVPRTASSLTTITILGPIHFEGTAALAEIVRSNPGIRSISVTDSTLTSLMILVDQVAQREPPYPGATSITFRGFGTTPFGTGPRSKQILCSWHDFTCESEVELRFFGPVDGHHLQLALLHGSNESQVENSGTAVTLRFNASTTATFSRFIPQARVKQEFISLFPNEDFIPGFQNVVTITPSGNPYTILSIDLLDKNGLPYGDFEEFMD</sequence>
<gene>
    <name evidence="3" type="ORF">LshimejAT787_0704520</name>
</gene>
<comment type="caution">
    <text evidence="3">The sequence shown here is derived from an EMBL/GenBank/DDBJ whole genome shotgun (WGS) entry which is preliminary data.</text>
</comment>
<accession>A0A9P3UP38</accession>
<feature type="transmembrane region" description="Helical" evidence="2">
    <location>
        <begin position="377"/>
        <end position="397"/>
    </location>
</feature>
<feature type="region of interest" description="Disordered" evidence="1">
    <location>
        <begin position="10"/>
        <end position="37"/>
    </location>
</feature>
<keyword evidence="2" id="KW-0472">Membrane</keyword>
<dbReference type="AlphaFoldDB" id="A0A9P3UP38"/>
<proteinExistence type="predicted"/>
<dbReference type="Proteomes" id="UP001063166">
    <property type="component" value="Unassembled WGS sequence"/>
</dbReference>
<reference evidence="3" key="1">
    <citation type="submission" date="2022-07" db="EMBL/GenBank/DDBJ databases">
        <title>The genome of Lyophyllum shimeji provides insight into the initial evolution of ectomycorrhizal fungal genome.</title>
        <authorList>
            <person name="Kobayashi Y."/>
            <person name="Shibata T."/>
            <person name="Hirakawa H."/>
            <person name="Shigenobu S."/>
            <person name="Nishiyama T."/>
            <person name="Yamada A."/>
            <person name="Hasebe M."/>
            <person name="Kawaguchi M."/>
        </authorList>
    </citation>
    <scope>NUCLEOTIDE SEQUENCE</scope>
    <source>
        <strain evidence="3">AT787</strain>
    </source>
</reference>
<evidence type="ECO:0000313" key="3">
    <source>
        <dbReference type="EMBL" id="GLB39942.1"/>
    </source>
</evidence>
<name>A0A9P3UP38_LYOSH</name>
<feature type="transmembrane region" description="Helical" evidence="2">
    <location>
        <begin position="254"/>
        <end position="275"/>
    </location>
</feature>
<feature type="transmembrane region" description="Helical" evidence="2">
    <location>
        <begin position="213"/>
        <end position="234"/>
    </location>
</feature>
<evidence type="ECO:0000256" key="2">
    <source>
        <dbReference type="SAM" id="Phobius"/>
    </source>
</evidence>
<keyword evidence="2" id="KW-1133">Transmembrane helix</keyword>
<evidence type="ECO:0000313" key="4">
    <source>
        <dbReference type="Proteomes" id="UP001063166"/>
    </source>
</evidence>
<keyword evidence="2" id="KW-0812">Transmembrane</keyword>
<evidence type="ECO:0000256" key="1">
    <source>
        <dbReference type="SAM" id="MobiDB-lite"/>
    </source>
</evidence>
<feature type="transmembrane region" description="Helical" evidence="2">
    <location>
        <begin position="116"/>
        <end position="141"/>
    </location>
</feature>
<keyword evidence="4" id="KW-1185">Reference proteome</keyword>
<protein>
    <submittedName>
        <fullName evidence="3">Uncharacterized protein</fullName>
    </submittedName>
</protein>
<organism evidence="3 4">
    <name type="scientific">Lyophyllum shimeji</name>
    <name type="common">Hon-shimeji</name>
    <name type="synonym">Tricholoma shimeji</name>
    <dbReference type="NCBI Taxonomy" id="47721"/>
    <lineage>
        <taxon>Eukaryota</taxon>
        <taxon>Fungi</taxon>
        <taxon>Dikarya</taxon>
        <taxon>Basidiomycota</taxon>
        <taxon>Agaricomycotina</taxon>
        <taxon>Agaricomycetes</taxon>
        <taxon>Agaricomycetidae</taxon>
        <taxon>Agaricales</taxon>
        <taxon>Tricholomatineae</taxon>
        <taxon>Lyophyllaceae</taxon>
        <taxon>Lyophyllum</taxon>
    </lineage>
</organism>
<dbReference type="OrthoDB" id="3032844at2759"/>
<dbReference type="EMBL" id="BRPK01000007">
    <property type="protein sequence ID" value="GLB39942.1"/>
    <property type="molecule type" value="Genomic_DNA"/>
</dbReference>